<feature type="compositionally biased region" description="Basic residues" evidence="2">
    <location>
        <begin position="82"/>
        <end position="93"/>
    </location>
</feature>
<feature type="compositionally biased region" description="Basic residues" evidence="2">
    <location>
        <begin position="544"/>
        <end position="555"/>
    </location>
</feature>
<feature type="region of interest" description="Disordered" evidence="2">
    <location>
        <begin position="21"/>
        <end position="50"/>
    </location>
</feature>
<feature type="compositionally biased region" description="Basic and acidic residues" evidence="2">
    <location>
        <begin position="219"/>
        <end position="228"/>
    </location>
</feature>
<feature type="region of interest" description="Disordered" evidence="2">
    <location>
        <begin position="82"/>
        <end position="241"/>
    </location>
</feature>
<gene>
    <name evidence="3" type="ORF">BV898_12706</name>
</gene>
<feature type="compositionally biased region" description="Basic and acidic residues" evidence="2">
    <location>
        <begin position="197"/>
        <end position="209"/>
    </location>
</feature>
<dbReference type="OrthoDB" id="10589877at2759"/>
<evidence type="ECO:0000256" key="2">
    <source>
        <dbReference type="SAM" id="MobiDB-lite"/>
    </source>
</evidence>
<accession>A0A1W0WCX7</accession>
<feature type="compositionally biased region" description="Basic residues" evidence="2">
    <location>
        <begin position="566"/>
        <end position="575"/>
    </location>
</feature>
<keyword evidence="4" id="KW-1185">Reference proteome</keyword>
<feature type="region of interest" description="Disordered" evidence="2">
    <location>
        <begin position="377"/>
        <end position="396"/>
    </location>
</feature>
<organism evidence="3 4">
    <name type="scientific">Hypsibius exemplaris</name>
    <name type="common">Freshwater tardigrade</name>
    <dbReference type="NCBI Taxonomy" id="2072580"/>
    <lineage>
        <taxon>Eukaryota</taxon>
        <taxon>Metazoa</taxon>
        <taxon>Ecdysozoa</taxon>
        <taxon>Tardigrada</taxon>
        <taxon>Eutardigrada</taxon>
        <taxon>Parachela</taxon>
        <taxon>Hypsibioidea</taxon>
        <taxon>Hypsibiidae</taxon>
        <taxon>Hypsibius</taxon>
    </lineage>
</organism>
<proteinExistence type="predicted"/>
<dbReference type="Proteomes" id="UP000192578">
    <property type="component" value="Unassembled WGS sequence"/>
</dbReference>
<dbReference type="AlphaFoldDB" id="A0A1W0WCX7"/>
<feature type="region of interest" description="Disordered" evidence="2">
    <location>
        <begin position="521"/>
        <end position="624"/>
    </location>
</feature>
<feature type="compositionally biased region" description="Basic residues" evidence="2">
    <location>
        <begin position="229"/>
        <end position="241"/>
    </location>
</feature>
<keyword evidence="1" id="KW-0175">Coiled coil</keyword>
<feature type="compositionally biased region" description="Basic and acidic residues" evidence="2">
    <location>
        <begin position="598"/>
        <end position="608"/>
    </location>
</feature>
<protein>
    <submittedName>
        <fullName evidence="3">Uncharacterized protein</fullName>
    </submittedName>
</protein>
<comment type="caution">
    <text evidence="3">The sequence shown here is derived from an EMBL/GenBank/DDBJ whole genome shotgun (WGS) entry which is preliminary data.</text>
</comment>
<evidence type="ECO:0000256" key="1">
    <source>
        <dbReference type="SAM" id="Coils"/>
    </source>
</evidence>
<feature type="compositionally biased region" description="Basic and acidic residues" evidence="2">
    <location>
        <begin position="94"/>
        <end position="129"/>
    </location>
</feature>
<dbReference type="EMBL" id="MTYJ01000131">
    <property type="protein sequence ID" value="OQV13049.1"/>
    <property type="molecule type" value="Genomic_DNA"/>
</dbReference>
<feature type="compositionally biased region" description="Basic residues" evidence="2">
    <location>
        <begin position="609"/>
        <end position="624"/>
    </location>
</feature>
<feature type="coiled-coil region" evidence="1">
    <location>
        <begin position="653"/>
        <end position="680"/>
    </location>
</feature>
<sequence length="1072" mass="125164">MDMDIKLTPSLSKKKVEFAVPVDSPQPNPSTLEVPAKSAKKKQAESEHKHELVVLSHLVKRRLRTLIRRLQSKTYSLHLKRQYKRNARERKVQRRVELDRKKKAAEKAALKKLEKGAKSGKKGEKDSGKKSPQKPTNGQEGPPKKVAKKQEGSLKKVVKGQEGSPKKVANRQEGSPKKPAKGQEGSPNKVANGQEGPLKKVAKEQEGSPKKVAKGQEGSPKKTEDRLKPGRRRQKWRKNRYRKWRQVKLRAKFTRQERAHRLFDIRHPGTRPFIRENFGWSKSEELVRRIHRQRVSARWSETMAPSGDPYKWRPVPTVNPYMGRIAKPLGRDEAKRRLARLVTDEWELANYDAARSGQLVKAMAALIVAAKERYDDEENLQKEVPQNLGDSSPNADVETEELQGEMKEDLQRNLKRLMKQTPSDRLATVERHLLAEILRDKQVRRNTFINRPKTTYDSYLRRELTTQTQQKYLQQYHLLRSSACALESRTSPRKPLPYRRFIVANLRRPKISLPGTRLRAATSRLGPQPTQPLASILPPDHPRMRVKKIGRKRSNYPRQRDPHNPKPPKKLKKTKDGKSGTAAAAAGKKGKSPAGRSDPPKDTKDDKVWRRKQKEQRRKRKLRKWIVMPEKRRRIKITQEILMEEQFKGKRDLPAMRKKIRALEQQASKATDLVEYLANRNIYLKNQYKDTYMRKHSEYYAVYLNWREECDNWFKLRDDIDKTNEEMAQKAAAFVIRCRAVVDETGELEDRLNKELENLEINHTEIIQFVQHEPIWQEEVDTLLCKPLYYEYLYAFREAREEGNLLLISDLLQRRMHKDFMSMAYQERRKMRRQLPTACKNMFDERGLLAQEMNKISMWCNRLSRRQERLILPEIEERHKEQNVLRHRIHDQVVRRQPITLQTRALKWTLRGCNLRLNRKETSYQKMEVGLQRARRKLERTEYHLEVEIHNNEQKRAVVEALKSHIGNLQGMVTRDYQQRLVNSQVLGEIARALKQAFGVPSDFNRMHWPARGAAQNCGDDEPNGMVSHLKRILDIAKASSAKAVLAPANFDFVGRHNLLRNVPASLQRFSA</sequence>
<name>A0A1W0WCX7_HYPEX</name>
<evidence type="ECO:0000313" key="3">
    <source>
        <dbReference type="EMBL" id="OQV13049.1"/>
    </source>
</evidence>
<reference evidence="4" key="1">
    <citation type="submission" date="2017-01" db="EMBL/GenBank/DDBJ databases">
        <title>Comparative genomics of anhydrobiosis in the tardigrade Hypsibius dujardini.</title>
        <authorList>
            <person name="Yoshida Y."/>
            <person name="Koutsovoulos G."/>
            <person name="Laetsch D."/>
            <person name="Stevens L."/>
            <person name="Kumar S."/>
            <person name="Horikawa D."/>
            <person name="Ishino K."/>
            <person name="Komine S."/>
            <person name="Tomita M."/>
            <person name="Blaxter M."/>
            <person name="Arakawa K."/>
        </authorList>
    </citation>
    <scope>NUCLEOTIDE SEQUENCE [LARGE SCALE GENOMIC DNA]</scope>
    <source>
        <strain evidence="4">Z151</strain>
    </source>
</reference>
<feature type="compositionally biased region" description="Low complexity" evidence="2">
    <location>
        <begin position="579"/>
        <end position="595"/>
    </location>
</feature>
<evidence type="ECO:0000313" key="4">
    <source>
        <dbReference type="Proteomes" id="UP000192578"/>
    </source>
</evidence>